<comment type="caution">
    <text evidence="1">The sequence shown here is derived from an EMBL/GenBank/DDBJ whole genome shotgun (WGS) entry which is preliminary data.</text>
</comment>
<protein>
    <submittedName>
        <fullName evidence="1">Uncharacterized protein</fullName>
    </submittedName>
</protein>
<gene>
    <name evidence="1" type="ORF">C1SCF055_LOCUS27528</name>
</gene>
<evidence type="ECO:0000313" key="3">
    <source>
        <dbReference type="Proteomes" id="UP001152797"/>
    </source>
</evidence>
<dbReference type="EMBL" id="CAMXCT030002946">
    <property type="protein sequence ID" value="CAL4788796.1"/>
    <property type="molecule type" value="Genomic_DNA"/>
</dbReference>
<name>A0A9P1D156_9DINO</name>
<evidence type="ECO:0000313" key="1">
    <source>
        <dbReference type="EMBL" id="CAI4001484.1"/>
    </source>
</evidence>
<evidence type="ECO:0000313" key="2">
    <source>
        <dbReference type="EMBL" id="CAL1154859.1"/>
    </source>
</evidence>
<dbReference type="Proteomes" id="UP001152797">
    <property type="component" value="Unassembled WGS sequence"/>
</dbReference>
<sequence>MRFFRGSSLSLQAACRLEPLPLVFGNAQFDAIVPVLGVATMGVSMSLRSPARLDPSPPTLDFASTGSTSSLRSFAHLEAATSTSGSM</sequence>
<reference evidence="2" key="2">
    <citation type="submission" date="2024-04" db="EMBL/GenBank/DDBJ databases">
        <authorList>
            <person name="Chen Y."/>
            <person name="Shah S."/>
            <person name="Dougan E. K."/>
            <person name="Thang M."/>
            <person name="Chan C."/>
        </authorList>
    </citation>
    <scope>NUCLEOTIDE SEQUENCE [LARGE SCALE GENOMIC DNA]</scope>
</reference>
<dbReference type="EMBL" id="CAMXCT010002946">
    <property type="protein sequence ID" value="CAI4001484.1"/>
    <property type="molecule type" value="Genomic_DNA"/>
</dbReference>
<organism evidence="1">
    <name type="scientific">Cladocopium goreaui</name>
    <dbReference type="NCBI Taxonomy" id="2562237"/>
    <lineage>
        <taxon>Eukaryota</taxon>
        <taxon>Sar</taxon>
        <taxon>Alveolata</taxon>
        <taxon>Dinophyceae</taxon>
        <taxon>Suessiales</taxon>
        <taxon>Symbiodiniaceae</taxon>
        <taxon>Cladocopium</taxon>
    </lineage>
</organism>
<dbReference type="EMBL" id="CAMXCT020002946">
    <property type="protein sequence ID" value="CAL1154859.1"/>
    <property type="molecule type" value="Genomic_DNA"/>
</dbReference>
<proteinExistence type="predicted"/>
<dbReference type="AlphaFoldDB" id="A0A9P1D156"/>
<keyword evidence="3" id="KW-1185">Reference proteome</keyword>
<reference evidence="1" key="1">
    <citation type="submission" date="2022-10" db="EMBL/GenBank/DDBJ databases">
        <authorList>
            <person name="Chen Y."/>
            <person name="Dougan E. K."/>
            <person name="Chan C."/>
            <person name="Rhodes N."/>
            <person name="Thang M."/>
        </authorList>
    </citation>
    <scope>NUCLEOTIDE SEQUENCE</scope>
</reference>
<accession>A0A9P1D156</accession>